<keyword evidence="2" id="KW-1185">Reference proteome</keyword>
<protein>
    <submittedName>
        <fullName evidence="1">Uncharacterized protein</fullName>
    </submittedName>
</protein>
<comment type="caution">
    <text evidence="1">The sequence shown here is derived from an EMBL/GenBank/DDBJ whole genome shotgun (WGS) entry which is preliminary data.</text>
</comment>
<dbReference type="RefSeq" id="XP_070867977.1">
    <property type="nucleotide sequence ID" value="XM_071010550.1"/>
</dbReference>
<sequence>MGIRSMLWCIMGHRTEKEGYTELVYDEKMVEPYTDDKPYCSSDSMGYISSYAGPDADEAIGYQCPAAYLPTYHTSGPAPQDTRSVEDVAREVARLLWRAEWNDDELQAEISAAIGPERRWTRKLVEECLDNVIEYVERGRHSGMGAAMQEALDRATAEADAAFAFPRRHPESLDGFIAIISAGVLADMLGAWVLELLGFGEVRGKEALDGPTGQEVAMLTSDKITYSPWPKPKTFAAWWTQAYRAYIPPESVYNCLQRMDMVEPGA</sequence>
<accession>A0ABR4DFX1</accession>
<name>A0ABR4DFX1_9PEZI</name>
<dbReference type="EMBL" id="JAZGUE010000003">
    <property type="protein sequence ID" value="KAL2269253.1"/>
    <property type="molecule type" value="Genomic_DNA"/>
</dbReference>
<proteinExistence type="predicted"/>
<dbReference type="Proteomes" id="UP001600064">
    <property type="component" value="Unassembled WGS sequence"/>
</dbReference>
<gene>
    <name evidence="1" type="ORF">VTJ83DRAFT_4099</name>
</gene>
<dbReference type="GeneID" id="98125194"/>
<evidence type="ECO:0000313" key="1">
    <source>
        <dbReference type="EMBL" id="KAL2269253.1"/>
    </source>
</evidence>
<evidence type="ECO:0000313" key="2">
    <source>
        <dbReference type="Proteomes" id="UP001600064"/>
    </source>
</evidence>
<reference evidence="1 2" key="1">
    <citation type="journal article" date="2024" name="Commun. Biol.">
        <title>Comparative genomic analysis of thermophilic fungi reveals convergent evolutionary adaptations and gene losses.</title>
        <authorList>
            <person name="Steindorff A.S."/>
            <person name="Aguilar-Pontes M.V."/>
            <person name="Robinson A.J."/>
            <person name="Andreopoulos B."/>
            <person name="LaButti K."/>
            <person name="Kuo A."/>
            <person name="Mondo S."/>
            <person name="Riley R."/>
            <person name="Otillar R."/>
            <person name="Haridas S."/>
            <person name="Lipzen A."/>
            <person name="Grimwood J."/>
            <person name="Schmutz J."/>
            <person name="Clum A."/>
            <person name="Reid I.D."/>
            <person name="Moisan M.C."/>
            <person name="Butler G."/>
            <person name="Nguyen T.T.M."/>
            <person name="Dewar K."/>
            <person name="Conant G."/>
            <person name="Drula E."/>
            <person name="Henrissat B."/>
            <person name="Hansel C."/>
            <person name="Singer S."/>
            <person name="Hutchinson M.I."/>
            <person name="de Vries R.P."/>
            <person name="Natvig D.O."/>
            <person name="Powell A.J."/>
            <person name="Tsang A."/>
            <person name="Grigoriev I.V."/>
        </authorList>
    </citation>
    <scope>NUCLEOTIDE SEQUENCE [LARGE SCALE GENOMIC DNA]</scope>
    <source>
        <strain evidence="1 2">ATCC 22073</strain>
    </source>
</reference>
<organism evidence="1 2">
    <name type="scientific">Remersonia thermophila</name>
    <dbReference type="NCBI Taxonomy" id="72144"/>
    <lineage>
        <taxon>Eukaryota</taxon>
        <taxon>Fungi</taxon>
        <taxon>Dikarya</taxon>
        <taxon>Ascomycota</taxon>
        <taxon>Pezizomycotina</taxon>
        <taxon>Sordariomycetes</taxon>
        <taxon>Sordariomycetidae</taxon>
        <taxon>Sordariales</taxon>
        <taxon>Sordariales incertae sedis</taxon>
        <taxon>Remersonia</taxon>
    </lineage>
</organism>